<gene>
    <name evidence="1" type="ORF">ES288_D07G233900v1</name>
</gene>
<evidence type="ECO:0000313" key="1">
    <source>
        <dbReference type="EMBL" id="TYG62468.1"/>
    </source>
</evidence>
<keyword evidence="2" id="KW-1185">Reference proteome</keyword>
<reference evidence="1 2" key="1">
    <citation type="submission" date="2019-06" db="EMBL/GenBank/DDBJ databases">
        <title>WGS assembly of Gossypium darwinii.</title>
        <authorList>
            <person name="Chen Z.J."/>
            <person name="Sreedasyam A."/>
            <person name="Ando A."/>
            <person name="Song Q."/>
            <person name="De L."/>
            <person name="Hulse-Kemp A."/>
            <person name="Ding M."/>
            <person name="Ye W."/>
            <person name="Kirkbride R."/>
            <person name="Jenkins J."/>
            <person name="Plott C."/>
            <person name="Lovell J."/>
            <person name="Lin Y.-M."/>
            <person name="Vaughn R."/>
            <person name="Liu B."/>
            <person name="Li W."/>
            <person name="Simpson S."/>
            <person name="Scheffler B."/>
            <person name="Saski C."/>
            <person name="Grover C."/>
            <person name="Hu G."/>
            <person name="Conover J."/>
            <person name="Carlson J."/>
            <person name="Shu S."/>
            <person name="Boston L."/>
            <person name="Williams M."/>
            <person name="Peterson D."/>
            <person name="Mcgee K."/>
            <person name="Jones D."/>
            <person name="Wendel J."/>
            <person name="Stelly D."/>
            <person name="Grimwood J."/>
            <person name="Schmutz J."/>
        </authorList>
    </citation>
    <scope>NUCLEOTIDE SEQUENCE [LARGE SCALE GENOMIC DNA]</scope>
    <source>
        <strain evidence="1">1808015.09</strain>
    </source>
</reference>
<organism evidence="1 2">
    <name type="scientific">Gossypium darwinii</name>
    <name type="common">Darwin's cotton</name>
    <name type="synonym">Gossypium barbadense var. darwinii</name>
    <dbReference type="NCBI Taxonomy" id="34276"/>
    <lineage>
        <taxon>Eukaryota</taxon>
        <taxon>Viridiplantae</taxon>
        <taxon>Streptophyta</taxon>
        <taxon>Embryophyta</taxon>
        <taxon>Tracheophyta</taxon>
        <taxon>Spermatophyta</taxon>
        <taxon>Magnoliopsida</taxon>
        <taxon>eudicotyledons</taxon>
        <taxon>Gunneridae</taxon>
        <taxon>Pentapetalae</taxon>
        <taxon>rosids</taxon>
        <taxon>malvids</taxon>
        <taxon>Malvales</taxon>
        <taxon>Malvaceae</taxon>
        <taxon>Malvoideae</taxon>
        <taxon>Gossypium</taxon>
    </lineage>
</organism>
<proteinExistence type="predicted"/>
<evidence type="ECO:0000313" key="2">
    <source>
        <dbReference type="Proteomes" id="UP000323506"/>
    </source>
</evidence>
<sequence length="86" mass="9885">MSTKSGFQVLYQPGENVLACKRCTYGEDSQFTYGAEAKAFYCCCTRIIWNSRISEQRFGPLGSNWVNFGYSKWVSYYWAMYLGLVG</sequence>
<name>A0A5D2C0Z8_GOSDA</name>
<protein>
    <submittedName>
        <fullName evidence="1">Uncharacterized protein</fullName>
    </submittedName>
</protein>
<dbReference type="Proteomes" id="UP000323506">
    <property type="component" value="Chromosome D07"/>
</dbReference>
<accession>A0A5D2C0Z8</accession>
<dbReference type="AlphaFoldDB" id="A0A5D2C0Z8"/>
<dbReference type="EMBL" id="CM017707">
    <property type="protein sequence ID" value="TYG62468.1"/>
    <property type="molecule type" value="Genomic_DNA"/>
</dbReference>